<dbReference type="Proteomes" id="UP000606274">
    <property type="component" value="Unassembled WGS sequence"/>
</dbReference>
<dbReference type="PANTHER" id="PTHR11494:SF9">
    <property type="entry name" value="SI:DKEY-1H24.6"/>
    <property type="match status" value="1"/>
</dbReference>
<keyword evidence="3 10" id="KW-0732">Signal</keyword>
<name>A0A8T0BQQ6_SILME</name>
<keyword evidence="6" id="KW-1015">Disulfide bond</keyword>
<comment type="subcellular location">
    <subcellularLocation>
        <location evidence="1">Membrane</location>
        <topology evidence="1">Single-pass type I membrane protein</topology>
    </subcellularLocation>
</comment>
<dbReference type="InterPro" id="IPR036179">
    <property type="entry name" value="Ig-like_dom_sf"/>
</dbReference>
<evidence type="ECO:0000256" key="5">
    <source>
        <dbReference type="ARBA" id="ARBA00023136"/>
    </source>
</evidence>
<keyword evidence="4 9" id="KW-1133">Transmembrane helix</keyword>
<dbReference type="EMBL" id="JABFDY010000003">
    <property type="protein sequence ID" value="KAF7709652.1"/>
    <property type="molecule type" value="Genomic_DNA"/>
</dbReference>
<keyword evidence="8" id="KW-0393">Immunoglobulin domain</keyword>
<comment type="caution">
    <text evidence="11">The sequence shown here is derived from an EMBL/GenBank/DDBJ whole genome shotgun (WGS) entry which is preliminary data.</text>
</comment>
<dbReference type="PANTHER" id="PTHR11494">
    <property type="entry name" value="CYTOTOXIC T-LYMPHOCYTE PROTEIN"/>
    <property type="match status" value="1"/>
</dbReference>
<dbReference type="GO" id="GO:0050852">
    <property type="term" value="P:T cell receptor signaling pathway"/>
    <property type="evidence" value="ECO:0007669"/>
    <property type="project" value="TreeGrafter"/>
</dbReference>
<sequence length="205" mass="23235">MYDNWIACIVVLLFFLATLACSHNKTGGKKNLYIKDRNLVIHTVMSDADNASINCPGLEVNKENVHITLYKETVLHFTDLQKSQVANTSMEKQKFIVHVRNNTVDYVINMLQVNDTGLYNCTVAHGDAAKTIRTFLLVTEPGLQSGPHEGRSVFWLLLAAGCGLLALYNFITTIVSCSFAWKLKHQDTFQNDYFNTRPREFSRIK</sequence>
<evidence type="ECO:0000256" key="7">
    <source>
        <dbReference type="ARBA" id="ARBA00023180"/>
    </source>
</evidence>
<evidence type="ECO:0000256" key="2">
    <source>
        <dbReference type="ARBA" id="ARBA00022692"/>
    </source>
</evidence>
<keyword evidence="2 9" id="KW-0812">Transmembrane</keyword>
<reference evidence="11" key="1">
    <citation type="submission" date="2020-08" db="EMBL/GenBank/DDBJ databases">
        <title>Chromosome-level assembly of Southern catfish (Silurus meridionalis) provides insights into visual adaptation to the nocturnal and benthic lifestyles.</title>
        <authorList>
            <person name="Zhang Y."/>
            <person name="Wang D."/>
            <person name="Peng Z."/>
        </authorList>
    </citation>
    <scope>NUCLEOTIDE SEQUENCE</scope>
    <source>
        <strain evidence="11">SWU-2019-XX</strain>
        <tissue evidence="11">Muscle</tissue>
    </source>
</reference>
<dbReference type="SUPFAM" id="SSF48726">
    <property type="entry name" value="Immunoglobulin"/>
    <property type="match status" value="1"/>
</dbReference>
<organism evidence="11 12">
    <name type="scientific">Silurus meridionalis</name>
    <name type="common">Southern catfish</name>
    <name type="synonym">Silurus soldatovi meridionalis</name>
    <dbReference type="NCBI Taxonomy" id="175797"/>
    <lineage>
        <taxon>Eukaryota</taxon>
        <taxon>Metazoa</taxon>
        <taxon>Chordata</taxon>
        <taxon>Craniata</taxon>
        <taxon>Vertebrata</taxon>
        <taxon>Euteleostomi</taxon>
        <taxon>Actinopterygii</taxon>
        <taxon>Neopterygii</taxon>
        <taxon>Teleostei</taxon>
        <taxon>Ostariophysi</taxon>
        <taxon>Siluriformes</taxon>
        <taxon>Siluridae</taxon>
        <taxon>Silurus</taxon>
    </lineage>
</organism>
<evidence type="ECO:0000313" key="12">
    <source>
        <dbReference type="Proteomes" id="UP000606274"/>
    </source>
</evidence>
<feature type="transmembrane region" description="Helical" evidence="9">
    <location>
        <begin position="153"/>
        <end position="181"/>
    </location>
</feature>
<evidence type="ECO:0000256" key="4">
    <source>
        <dbReference type="ARBA" id="ARBA00022989"/>
    </source>
</evidence>
<accession>A0A8T0BQQ6</accession>
<dbReference type="Gene3D" id="2.60.40.10">
    <property type="entry name" value="Immunoglobulins"/>
    <property type="match status" value="1"/>
</dbReference>
<protein>
    <recommendedName>
        <fullName evidence="13">Immunoglobulin V-set domain-containing protein</fullName>
    </recommendedName>
</protein>
<keyword evidence="5 9" id="KW-0472">Membrane</keyword>
<evidence type="ECO:0000256" key="8">
    <source>
        <dbReference type="ARBA" id="ARBA00023319"/>
    </source>
</evidence>
<evidence type="ECO:0000313" key="11">
    <source>
        <dbReference type="EMBL" id="KAF7709652.1"/>
    </source>
</evidence>
<evidence type="ECO:0000256" key="9">
    <source>
        <dbReference type="SAM" id="Phobius"/>
    </source>
</evidence>
<feature type="chain" id="PRO_5035798093" description="Immunoglobulin V-set domain-containing protein" evidence="10">
    <location>
        <begin position="23"/>
        <end position="205"/>
    </location>
</feature>
<evidence type="ECO:0000256" key="10">
    <source>
        <dbReference type="SAM" id="SignalP"/>
    </source>
</evidence>
<dbReference type="InterPro" id="IPR013783">
    <property type="entry name" value="Ig-like_fold"/>
</dbReference>
<evidence type="ECO:0000256" key="6">
    <source>
        <dbReference type="ARBA" id="ARBA00023157"/>
    </source>
</evidence>
<dbReference type="GO" id="GO:0042129">
    <property type="term" value="P:regulation of T cell proliferation"/>
    <property type="evidence" value="ECO:0007669"/>
    <property type="project" value="InterPro"/>
</dbReference>
<gene>
    <name evidence="11" type="ORF">HF521_016502</name>
</gene>
<dbReference type="GO" id="GO:0009897">
    <property type="term" value="C:external side of plasma membrane"/>
    <property type="evidence" value="ECO:0007669"/>
    <property type="project" value="TreeGrafter"/>
</dbReference>
<proteinExistence type="predicted"/>
<feature type="signal peptide" evidence="10">
    <location>
        <begin position="1"/>
        <end position="22"/>
    </location>
</feature>
<evidence type="ECO:0008006" key="13">
    <source>
        <dbReference type="Google" id="ProtNLM"/>
    </source>
</evidence>
<dbReference type="AlphaFoldDB" id="A0A8T0BQQ6"/>
<keyword evidence="12" id="KW-1185">Reference proteome</keyword>
<keyword evidence="7" id="KW-0325">Glycoprotein</keyword>
<evidence type="ECO:0000256" key="1">
    <source>
        <dbReference type="ARBA" id="ARBA00004479"/>
    </source>
</evidence>
<dbReference type="InterPro" id="IPR040216">
    <property type="entry name" value="CTLA4/CD28"/>
</dbReference>
<evidence type="ECO:0000256" key="3">
    <source>
        <dbReference type="ARBA" id="ARBA00022729"/>
    </source>
</evidence>
<dbReference type="OrthoDB" id="8654606at2759"/>